<gene>
    <name evidence="4" type="ORF">FEE95_05530</name>
</gene>
<dbReference type="InterPro" id="IPR012910">
    <property type="entry name" value="Plug_dom"/>
</dbReference>
<dbReference type="Gene3D" id="2.60.40.1120">
    <property type="entry name" value="Carboxypeptidase-like, regulatory domain"/>
    <property type="match status" value="1"/>
</dbReference>
<dbReference type="PROSITE" id="PS52016">
    <property type="entry name" value="TONB_DEPENDENT_REC_3"/>
    <property type="match status" value="1"/>
</dbReference>
<evidence type="ECO:0000313" key="4">
    <source>
        <dbReference type="EMBL" id="TMM58893.1"/>
    </source>
</evidence>
<evidence type="ECO:0000256" key="2">
    <source>
        <dbReference type="SAM" id="MobiDB-lite"/>
    </source>
</evidence>
<dbReference type="Gene3D" id="2.170.130.10">
    <property type="entry name" value="TonB-dependent receptor, plug domain"/>
    <property type="match status" value="1"/>
</dbReference>
<keyword evidence="1" id="KW-0998">Cell outer membrane</keyword>
<keyword evidence="1" id="KW-1134">Transmembrane beta strand</keyword>
<dbReference type="GO" id="GO:0009279">
    <property type="term" value="C:cell outer membrane"/>
    <property type="evidence" value="ECO:0007669"/>
    <property type="project" value="UniProtKB-SubCell"/>
</dbReference>
<feature type="domain" description="TonB-dependent receptor plug" evidence="3">
    <location>
        <begin position="1027"/>
        <end position="1135"/>
    </location>
</feature>
<reference evidence="4 5" key="1">
    <citation type="submission" date="2019-05" db="EMBL/GenBank/DDBJ databases">
        <authorList>
            <person name="Zhang J.-Y."/>
            <person name="Feg X."/>
            <person name="Du Z.-J."/>
        </authorList>
    </citation>
    <scope>NUCLEOTIDE SEQUENCE [LARGE SCALE GENOMIC DNA]</scope>
    <source>
        <strain evidence="4 5">RZ26</strain>
    </source>
</reference>
<dbReference type="InterPro" id="IPR008969">
    <property type="entry name" value="CarboxyPept-like_regulatory"/>
</dbReference>
<dbReference type="InterPro" id="IPR039426">
    <property type="entry name" value="TonB-dep_rcpt-like"/>
</dbReference>
<comment type="caution">
    <text evidence="4">The sequence shown here is derived from an EMBL/GenBank/DDBJ whole genome shotgun (WGS) entry which is preliminary data.</text>
</comment>
<proteinExistence type="inferred from homology"/>
<keyword evidence="1" id="KW-0812">Transmembrane</keyword>
<protein>
    <recommendedName>
        <fullName evidence="3">TonB-dependent receptor plug domain-containing protein</fullName>
    </recommendedName>
</protein>
<evidence type="ECO:0000259" key="3">
    <source>
        <dbReference type="Pfam" id="PF07715"/>
    </source>
</evidence>
<accession>A0A5S3PV98</accession>
<dbReference type="Pfam" id="PF13715">
    <property type="entry name" value="CarbopepD_reg_2"/>
    <property type="match status" value="1"/>
</dbReference>
<feature type="region of interest" description="Disordered" evidence="2">
    <location>
        <begin position="1069"/>
        <end position="1098"/>
    </location>
</feature>
<comment type="similarity">
    <text evidence="1">Belongs to the TonB-dependent receptor family.</text>
</comment>
<dbReference type="Pfam" id="PF07715">
    <property type="entry name" value="Plug"/>
    <property type="match status" value="1"/>
</dbReference>
<organism evidence="4 5">
    <name type="scientific">Maribacter algarum</name>
    <name type="common">ex Zhang et al. 2020</name>
    <dbReference type="NCBI Taxonomy" id="2578118"/>
    <lineage>
        <taxon>Bacteria</taxon>
        <taxon>Pseudomonadati</taxon>
        <taxon>Bacteroidota</taxon>
        <taxon>Flavobacteriia</taxon>
        <taxon>Flavobacteriales</taxon>
        <taxon>Flavobacteriaceae</taxon>
        <taxon>Maribacter</taxon>
    </lineage>
</organism>
<dbReference type="Proteomes" id="UP000310314">
    <property type="component" value="Unassembled WGS sequence"/>
</dbReference>
<dbReference type="SUPFAM" id="SSF56935">
    <property type="entry name" value="Porins"/>
    <property type="match status" value="1"/>
</dbReference>
<name>A0A5S3PV98_9FLAO</name>
<sequence>MNRFHSIVLIIVCLVYLPFFTNAHNTIKENRTLINLQTQQHQISGKVIDKSTGEAIPYCSIALVSSSIGTATNELGEFILNLDSLPAKLAFSHLNYNPSSVEISEVSDIIIALEPLTTVLEEVVVKASKKDDFAIQLAKKAFKKAEKEANISHYSRAFYRQKSKNGENYSEFSEIFYDIRYSTNGIEDWNIAEGRYALTDNAVYNRNYTLFSRILKPSQPNTDDLVLPSHPSFERFYRLSVTDIVKSVDSKIATVHFKPLKTVKTPAFEGDVYIDMNTFDILKINWSIARDDLDFVTLTSKNSSWKDYSISYEIAFKKDSLAVQLLDYIKVDQSFDYYKDDSLQSRSNTSSILTFYEHYSPTSKKRLGRRLNSNRSDWKKLDEIGYNEQFWSNNSIVKRTPVEEEVISSFEKEDAFSSIFLNSAENIALMTSNIAEDPFIKVLGTQMNLYNNYNPTEKVFLHTDKNLFSAGEYLWYSAYVAIGPNHQYTTASRVLHVDMIGPDNKILKSQTHELISGRGSGHIKLPSNITAGTYQLRAYTQWMKNFNSDFFFTKRLSILNDTKHTSVSEKTEEQIDLQFFPEGGELVAGIAGKVAFKAIGSDGLAKKVKGQVLDSGGKSVALLNTFGRGAGFFQLLPITGEKYTAVLDDGTQFELPKILDNGYTLMADNLNEKSIRLNIQATVALQNQAFYIIAQMRQRRFYQGKFEFGDKPSMRIEIPKTQMPSGVLTITLFDENKKPWCERPVFVNNQEELVITTNINQQKFAKRNKIGLQINITDTDGRPVSTEFSIAVTDTGQVLKGSDSDNILTQLLLQSDIKGHISDPGLLFKDQKRATLHSLDLVMLTHGWRKFNWTELWQPQNQKKEFEFAKGLVISGKARRLNDKPMSEASLNVIAKSGDLLGMISTKTGLDGKFVIPDFNFKDNTEIVFNAFNSNDRPLSLKVTLDKKKKPVPQSTFKGHQGNITKNTEGYLAYSSTRAQMDAYYDLDDITELDEVVVSEKKIEQGGSPSVYGQTPDATLYAADNVSAYTVLDLVRRFSGVIVNNNSVSIRNGGTPLWILDGVPVYNDNPESSRITEQASTPGDASPVNPSLEQATTAGPVPNFIRTMDTFTVERVEILKGPKAAIYGSRGGNGVILVYTKRGVGQTKEPVLSPDFTIMGHAAEREFYSPKYDVKLNKHSTSDYRATLYWNPSLSTDKEGNATIEFFNSDVAKGIQVSIEVLSPLGIPGTYLQASGDDE</sequence>
<keyword evidence="5" id="KW-1185">Reference proteome</keyword>
<dbReference type="InterPro" id="IPR037066">
    <property type="entry name" value="Plug_dom_sf"/>
</dbReference>
<keyword evidence="1" id="KW-0472">Membrane</keyword>
<keyword evidence="1" id="KW-0813">Transport</keyword>
<dbReference type="SUPFAM" id="SSF49464">
    <property type="entry name" value="Carboxypeptidase regulatory domain-like"/>
    <property type="match status" value="1"/>
</dbReference>
<dbReference type="OrthoDB" id="679547at2"/>
<comment type="subcellular location">
    <subcellularLocation>
        <location evidence="1">Cell outer membrane</location>
        <topology evidence="1">Multi-pass membrane protein</topology>
    </subcellularLocation>
</comment>
<evidence type="ECO:0000313" key="5">
    <source>
        <dbReference type="Proteomes" id="UP000310314"/>
    </source>
</evidence>
<dbReference type="RefSeq" id="WP_138656826.1">
    <property type="nucleotide sequence ID" value="NZ_VATY01000001.1"/>
</dbReference>
<feature type="compositionally biased region" description="Polar residues" evidence="2">
    <location>
        <begin position="1069"/>
        <end position="1097"/>
    </location>
</feature>
<dbReference type="AlphaFoldDB" id="A0A5S3PV98"/>
<dbReference type="Gene3D" id="2.60.40.1930">
    <property type="match status" value="1"/>
</dbReference>
<evidence type="ECO:0000256" key="1">
    <source>
        <dbReference type="PROSITE-ProRule" id="PRU01360"/>
    </source>
</evidence>
<dbReference type="EMBL" id="VATY01000001">
    <property type="protein sequence ID" value="TMM58893.1"/>
    <property type="molecule type" value="Genomic_DNA"/>
</dbReference>